<dbReference type="InterPro" id="IPR018247">
    <property type="entry name" value="EF_Hand_1_Ca_BS"/>
</dbReference>
<evidence type="ECO:0000259" key="1">
    <source>
        <dbReference type="Pfam" id="PF01755"/>
    </source>
</evidence>
<accession>A0A6C0K1X8</accession>
<reference evidence="2" key="1">
    <citation type="journal article" date="2020" name="Nature">
        <title>Giant virus diversity and host interactions through global metagenomics.</title>
        <authorList>
            <person name="Schulz F."/>
            <person name="Roux S."/>
            <person name="Paez-Espino D."/>
            <person name="Jungbluth S."/>
            <person name="Walsh D.A."/>
            <person name="Denef V.J."/>
            <person name="McMahon K.D."/>
            <person name="Konstantinidis K.T."/>
            <person name="Eloe-Fadrosh E.A."/>
            <person name="Kyrpides N.C."/>
            <person name="Woyke T."/>
        </authorList>
    </citation>
    <scope>NUCLEOTIDE SEQUENCE</scope>
    <source>
        <strain evidence="2">GVMAG-S-1101169-75</strain>
    </source>
</reference>
<dbReference type="AlphaFoldDB" id="A0A6C0K1X8"/>
<name>A0A6C0K1X8_9ZZZZ</name>
<dbReference type="Pfam" id="PF01755">
    <property type="entry name" value="Glyco_transf_25"/>
    <property type="match status" value="1"/>
</dbReference>
<dbReference type="CDD" id="cd06532">
    <property type="entry name" value="Glyco_transf_25"/>
    <property type="match status" value="1"/>
</dbReference>
<proteinExistence type="predicted"/>
<organism evidence="2">
    <name type="scientific">viral metagenome</name>
    <dbReference type="NCBI Taxonomy" id="1070528"/>
    <lineage>
        <taxon>unclassified sequences</taxon>
        <taxon>metagenomes</taxon>
        <taxon>organismal metagenomes</taxon>
    </lineage>
</organism>
<protein>
    <recommendedName>
        <fullName evidence="1">Glycosyl transferase family 25 domain-containing protein</fullName>
    </recommendedName>
</protein>
<sequence length="356" mass="41039">MTSSLPVQLVYINLASRKDRQERMEKMLKECFQKIPFERIEAVRPDGDLLLDYNRNGRLTNPDYLRVLSNETSFLTTGSVGCFASHIGLWKRAVESSTIFVILEDDVVLRDDIEKCLLEGIASLNDDFHIAYLGQPMNRWTEYASSWNDIFWKITQGYHGTFGYMIHPSHAAFLLKCLETIPMTEHVDNAMLRVQANENIPVLLFRTTLLTTPTDPGRDSDVMCSRRRRRLFQTLPLTTKIPRIVYFLAHGRVEEQKQHWQNLHPDDKFHIIENEGIPPSTGGFYVAPGILCRRNIHPFVQTDALEYYSVHIDQHESSSALFYGINPMPLKNKTLTLPSWILGDHPCSLLYVDLKK</sequence>
<dbReference type="EMBL" id="MN740789">
    <property type="protein sequence ID" value="QHU11739.1"/>
    <property type="molecule type" value="Genomic_DNA"/>
</dbReference>
<feature type="domain" description="Glycosyl transferase family 25" evidence="1">
    <location>
        <begin position="12"/>
        <end position="190"/>
    </location>
</feature>
<dbReference type="InterPro" id="IPR002654">
    <property type="entry name" value="Glyco_trans_25"/>
</dbReference>
<dbReference type="PROSITE" id="PS00018">
    <property type="entry name" value="EF_HAND_1"/>
    <property type="match status" value="1"/>
</dbReference>
<evidence type="ECO:0000313" key="2">
    <source>
        <dbReference type="EMBL" id="QHU11739.1"/>
    </source>
</evidence>